<dbReference type="SUPFAM" id="SSF51206">
    <property type="entry name" value="cAMP-binding domain-like"/>
    <property type="match status" value="1"/>
</dbReference>
<dbReference type="InterPro" id="IPR036388">
    <property type="entry name" value="WH-like_DNA-bd_sf"/>
</dbReference>
<reference evidence="7" key="1">
    <citation type="submission" date="2018-06" db="EMBL/GenBank/DDBJ databases">
        <authorList>
            <person name="Zhirakovskaya E."/>
        </authorList>
    </citation>
    <scope>NUCLEOTIDE SEQUENCE</scope>
</reference>
<dbReference type="FunFam" id="1.10.10.10:FF:000028">
    <property type="entry name" value="Fumarate/nitrate reduction transcriptional regulator Fnr"/>
    <property type="match status" value="1"/>
</dbReference>
<dbReference type="SMART" id="SM00419">
    <property type="entry name" value="HTH_CRP"/>
    <property type="match status" value="1"/>
</dbReference>
<dbReference type="PANTHER" id="PTHR24567:SF75">
    <property type="entry name" value="FUMARATE AND NITRATE REDUCTION REGULATORY PROTEIN"/>
    <property type="match status" value="1"/>
</dbReference>
<dbReference type="EMBL" id="UOEJ01000141">
    <property type="protein sequence ID" value="VAW01040.1"/>
    <property type="molecule type" value="Genomic_DNA"/>
</dbReference>
<dbReference type="SMART" id="SM00100">
    <property type="entry name" value="cNMP"/>
    <property type="match status" value="1"/>
</dbReference>
<keyword evidence="1" id="KW-0805">Transcription regulation</keyword>
<evidence type="ECO:0000256" key="1">
    <source>
        <dbReference type="ARBA" id="ARBA00023015"/>
    </source>
</evidence>
<dbReference type="Pfam" id="PF13545">
    <property type="entry name" value="HTH_Crp_2"/>
    <property type="match status" value="1"/>
</dbReference>
<dbReference type="InterPro" id="IPR014710">
    <property type="entry name" value="RmlC-like_jellyroll"/>
</dbReference>
<feature type="domain" description="Cyclic nucleotide-binding" evidence="5">
    <location>
        <begin position="40"/>
        <end position="109"/>
    </location>
</feature>
<dbReference type="InterPro" id="IPR000595">
    <property type="entry name" value="cNMP-bd_dom"/>
</dbReference>
<dbReference type="InterPro" id="IPR018490">
    <property type="entry name" value="cNMP-bd_dom_sf"/>
</dbReference>
<dbReference type="Gene3D" id="1.10.10.10">
    <property type="entry name" value="Winged helix-like DNA-binding domain superfamily/Winged helix DNA-binding domain"/>
    <property type="match status" value="1"/>
</dbReference>
<organism evidence="7">
    <name type="scientific">hydrothermal vent metagenome</name>
    <dbReference type="NCBI Taxonomy" id="652676"/>
    <lineage>
        <taxon>unclassified sequences</taxon>
        <taxon>metagenomes</taxon>
        <taxon>ecological metagenomes</taxon>
    </lineage>
</organism>
<proteinExistence type="predicted"/>
<evidence type="ECO:0000259" key="5">
    <source>
        <dbReference type="PROSITE" id="PS50042"/>
    </source>
</evidence>
<dbReference type="PANTHER" id="PTHR24567">
    <property type="entry name" value="CRP FAMILY TRANSCRIPTIONAL REGULATORY PROTEIN"/>
    <property type="match status" value="1"/>
</dbReference>
<keyword evidence="3" id="KW-0804">Transcription</keyword>
<dbReference type="PRINTS" id="PR00034">
    <property type="entry name" value="HTHCRP"/>
</dbReference>
<dbReference type="CDD" id="cd00092">
    <property type="entry name" value="HTH_CRP"/>
    <property type="match status" value="1"/>
</dbReference>
<gene>
    <name evidence="7" type="ORF">MNBD_ALPHA01-2071</name>
</gene>
<feature type="region of interest" description="Disordered" evidence="4">
    <location>
        <begin position="1"/>
        <end position="20"/>
    </location>
</feature>
<dbReference type="GO" id="GO:0003700">
    <property type="term" value="F:DNA-binding transcription factor activity"/>
    <property type="evidence" value="ECO:0007669"/>
    <property type="project" value="InterPro"/>
</dbReference>
<dbReference type="Pfam" id="PF00027">
    <property type="entry name" value="cNMP_binding"/>
    <property type="match status" value="1"/>
</dbReference>
<evidence type="ECO:0000256" key="4">
    <source>
        <dbReference type="SAM" id="MobiDB-lite"/>
    </source>
</evidence>
<dbReference type="Gene3D" id="2.60.120.10">
    <property type="entry name" value="Jelly Rolls"/>
    <property type="match status" value="1"/>
</dbReference>
<evidence type="ECO:0000256" key="2">
    <source>
        <dbReference type="ARBA" id="ARBA00023125"/>
    </source>
</evidence>
<accession>A0A3B0S9T8</accession>
<dbReference type="PROSITE" id="PS50042">
    <property type="entry name" value="CNMP_BINDING_3"/>
    <property type="match status" value="1"/>
</dbReference>
<evidence type="ECO:0000256" key="3">
    <source>
        <dbReference type="ARBA" id="ARBA00023163"/>
    </source>
</evidence>
<protein>
    <submittedName>
        <fullName evidence="7">Transcriptional regulator, Crp/Fnr family</fullName>
    </submittedName>
</protein>
<name>A0A3B0S9T8_9ZZZZ</name>
<dbReference type="InterPro" id="IPR018335">
    <property type="entry name" value="Tscrpt_reg_HTH_Crp-type_CS"/>
</dbReference>
<dbReference type="GO" id="GO:0005829">
    <property type="term" value="C:cytosol"/>
    <property type="evidence" value="ECO:0007669"/>
    <property type="project" value="TreeGrafter"/>
</dbReference>
<dbReference type="CDD" id="cd00038">
    <property type="entry name" value="CAP_ED"/>
    <property type="match status" value="1"/>
</dbReference>
<dbReference type="AlphaFoldDB" id="A0A3B0S9T8"/>
<feature type="compositionally biased region" description="Polar residues" evidence="4">
    <location>
        <begin position="1"/>
        <end position="10"/>
    </location>
</feature>
<evidence type="ECO:0000259" key="6">
    <source>
        <dbReference type="PROSITE" id="PS51063"/>
    </source>
</evidence>
<feature type="domain" description="HTH crp-type" evidence="6">
    <location>
        <begin position="171"/>
        <end position="246"/>
    </location>
</feature>
<dbReference type="SUPFAM" id="SSF46785">
    <property type="entry name" value="Winged helix' DNA-binding domain"/>
    <property type="match status" value="1"/>
</dbReference>
<keyword evidence="2" id="KW-0238">DNA-binding</keyword>
<dbReference type="InterPro" id="IPR050397">
    <property type="entry name" value="Env_Response_Regulators"/>
</dbReference>
<dbReference type="PROSITE" id="PS00042">
    <property type="entry name" value="HTH_CRP_1"/>
    <property type="match status" value="1"/>
</dbReference>
<evidence type="ECO:0000313" key="7">
    <source>
        <dbReference type="EMBL" id="VAW01040.1"/>
    </source>
</evidence>
<dbReference type="InterPro" id="IPR036390">
    <property type="entry name" value="WH_DNA-bd_sf"/>
</dbReference>
<dbReference type="GO" id="GO:0003677">
    <property type="term" value="F:DNA binding"/>
    <property type="evidence" value="ECO:0007669"/>
    <property type="project" value="UniProtKB-KW"/>
</dbReference>
<dbReference type="PROSITE" id="PS51063">
    <property type="entry name" value="HTH_CRP_2"/>
    <property type="match status" value="1"/>
</dbReference>
<sequence>MNITPYSISESKPENSLRPTSRNCPYNTACAGCSSRHLSLCNVLDNEELKSLSRISTDLLKTARQTICSEDEAAEYLYNIRRGCVRVSKMLSDGRRQITGFLFAGDFFGLSCKDKYNYTAEAITEVEICRFPRRKIIKSFKKIPELGERVFDMTRTELNATHDQMLLLGRKTAKEKLCSFLLKMREKSTLLVETAEDEVDLPMSRSDIADYLGLTVETVSRQFTSLNKNNLIALNGAHRVSLKNTDELTALANGS</sequence>
<dbReference type="InterPro" id="IPR012318">
    <property type="entry name" value="HTH_CRP"/>
</dbReference>